<keyword evidence="3" id="KW-1185">Reference proteome</keyword>
<protein>
    <submittedName>
        <fullName evidence="2">Uncharacterized protein</fullName>
    </submittedName>
</protein>
<sequence>MPSIKSCTISGPTQFPNKVFYTLKTSKTGRELDSGEGVLQTPKTDNPAEPPKAKGPSEPPKAKEPPEPPKAKDLLEPPKAKEPSDPLKAKDSSEPPKAKDPPELLKATDPSEPPKAKDPPELPKAKDPLAELLKATEDPPQASYELTLKKSVYVNDKDGVFWTIEVPKRPFGTARKTWIAFNHKPPQAGKFEVEAEVGDWVDGGDKPKVTVSYENLEKRATEVLKQLETQRLTE</sequence>
<gene>
    <name evidence="2" type="ORF">MSAN_00576800</name>
</gene>
<name>A0A8H7DGN3_9AGAR</name>
<dbReference type="AlphaFoldDB" id="A0A8H7DGN3"/>
<evidence type="ECO:0000256" key="1">
    <source>
        <dbReference type="SAM" id="MobiDB-lite"/>
    </source>
</evidence>
<feature type="compositionally biased region" description="Basic and acidic residues" evidence="1">
    <location>
        <begin position="112"/>
        <end position="137"/>
    </location>
</feature>
<feature type="compositionally biased region" description="Basic and acidic residues" evidence="1">
    <location>
        <begin position="60"/>
        <end position="103"/>
    </location>
</feature>
<reference evidence="2" key="1">
    <citation type="submission" date="2020-05" db="EMBL/GenBank/DDBJ databases">
        <title>Mycena genomes resolve the evolution of fungal bioluminescence.</title>
        <authorList>
            <person name="Tsai I.J."/>
        </authorList>
    </citation>
    <scope>NUCLEOTIDE SEQUENCE</scope>
    <source>
        <strain evidence="2">160909Yilan</strain>
    </source>
</reference>
<feature type="region of interest" description="Disordered" evidence="1">
    <location>
        <begin position="26"/>
        <end position="138"/>
    </location>
</feature>
<evidence type="ECO:0000313" key="3">
    <source>
        <dbReference type="Proteomes" id="UP000623467"/>
    </source>
</evidence>
<accession>A0A8H7DGN3</accession>
<dbReference type="Proteomes" id="UP000623467">
    <property type="component" value="Unassembled WGS sequence"/>
</dbReference>
<proteinExistence type="predicted"/>
<dbReference type="EMBL" id="JACAZH010000003">
    <property type="protein sequence ID" value="KAF7373660.1"/>
    <property type="molecule type" value="Genomic_DNA"/>
</dbReference>
<comment type="caution">
    <text evidence="2">The sequence shown here is derived from an EMBL/GenBank/DDBJ whole genome shotgun (WGS) entry which is preliminary data.</text>
</comment>
<evidence type="ECO:0000313" key="2">
    <source>
        <dbReference type="EMBL" id="KAF7373660.1"/>
    </source>
</evidence>
<organism evidence="2 3">
    <name type="scientific">Mycena sanguinolenta</name>
    <dbReference type="NCBI Taxonomy" id="230812"/>
    <lineage>
        <taxon>Eukaryota</taxon>
        <taxon>Fungi</taxon>
        <taxon>Dikarya</taxon>
        <taxon>Basidiomycota</taxon>
        <taxon>Agaricomycotina</taxon>
        <taxon>Agaricomycetes</taxon>
        <taxon>Agaricomycetidae</taxon>
        <taxon>Agaricales</taxon>
        <taxon>Marasmiineae</taxon>
        <taxon>Mycenaceae</taxon>
        <taxon>Mycena</taxon>
    </lineage>
</organism>